<reference evidence="4" key="1">
    <citation type="submission" date="2022-03" db="EMBL/GenBank/DDBJ databases">
        <authorList>
            <person name="Martin C."/>
        </authorList>
    </citation>
    <scope>NUCLEOTIDE SEQUENCE</scope>
</reference>
<evidence type="ECO:0000313" key="4">
    <source>
        <dbReference type="EMBL" id="CAH1776560.1"/>
    </source>
</evidence>
<feature type="region of interest" description="Disordered" evidence="2">
    <location>
        <begin position="600"/>
        <end position="624"/>
    </location>
</feature>
<name>A0A8S4N6Z0_OWEFU</name>
<feature type="compositionally biased region" description="Polar residues" evidence="2">
    <location>
        <begin position="612"/>
        <end position="622"/>
    </location>
</feature>
<feature type="domain" description="FHF complex subunit HOOK-interacting protein C-terminal" evidence="3">
    <location>
        <begin position="870"/>
        <end position="955"/>
    </location>
</feature>
<dbReference type="AlphaFoldDB" id="A0A8S4N6Z0"/>
<comment type="similarity">
    <text evidence="1">Belongs to the FHIP family.</text>
</comment>
<feature type="region of interest" description="Disordered" evidence="2">
    <location>
        <begin position="739"/>
        <end position="792"/>
    </location>
</feature>
<accession>A0A8S4N6Z0</accession>
<feature type="compositionally biased region" description="Low complexity" evidence="2">
    <location>
        <begin position="503"/>
        <end position="516"/>
    </location>
</feature>
<feature type="compositionally biased region" description="Polar residues" evidence="2">
    <location>
        <begin position="757"/>
        <end position="768"/>
    </location>
</feature>
<dbReference type="InterPro" id="IPR019384">
    <property type="entry name" value="FHIP"/>
</dbReference>
<feature type="region of interest" description="Disordered" evidence="2">
    <location>
        <begin position="44"/>
        <end position="64"/>
    </location>
</feature>
<evidence type="ECO:0000256" key="1">
    <source>
        <dbReference type="ARBA" id="ARBA00024336"/>
    </source>
</evidence>
<protein>
    <recommendedName>
        <fullName evidence="3">FHF complex subunit HOOK-interacting protein C-terminal domain-containing protein</fullName>
    </recommendedName>
</protein>
<dbReference type="EMBL" id="CAIIXF020000002">
    <property type="protein sequence ID" value="CAH1776560.1"/>
    <property type="molecule type" value="Genomic_DNA"/>
</dbReference>
<sequence length="956" mass="106414">MASLQEASVHFMNIFSKRTIYEKIILCLQIEDVAMSWLKKSKAPAAEASPPPGLPNGRPRSETDPETCLEVFKSHWHQAIVIIRDINNSPNPAKSKAPAQGVKSDDVDAVINYIDQMVLLLIREAKEEDGSQGLMLDYLLTNGILDLLFDWSEKQKEFRLKLFTHQLKVYEMLISQAQQSLLVHKPLIKPMMRLISQCADHPGTIEHHLVLLLHQLCINLSNDASLLEIFFSASADHGQTKFLIFSALIPFVHREGTVGQSARDALLLIMVLTNKHESIGNYIADNSDFCPVLATGLSALYSSLPYKLEIRFEDWSRLEEEDWKRVPSLVMFLNSLEFCNAVVQVASPCVRDQLIKFIYHGFLKPVIGPALHQNAMDEVVAATAYLELFLRKITEPALMHIFLKFICTASCDEIIILESLITRINSNTRLCLVSLALFTTLVDLKCEDVMYQLVFKYLIPCTHVMVSQRRSVKDVDLYGKAADKLLSLRPACSIPDDSIPGTPDSENSRSSSPDNSTAFPKGSIGSKLDHYETSYSEYLHDARNRVVKTAHSCQCWSAPYDGETPSPDSLIAERSPSPGLNSSLNISGVSSILEDSVLSEAATRGSTEESPRTSGSCDTSTVGHLEIQNGGSKQIQDKSGQNLNAVKQHSDNNNTETVIKLQNKSELDDETRNLIEEHSGTDTGEGAFSQEESDPQEFNNFLLTLKRAKTPDNICDTIEESLSDFEELLDKYKYIETTRKHKSKSSGLEPSEKIQKVETNITTKPRSNLTDEDLKKESAKSEGQSGDLSSGLGPMDLSMFDSSISASTALNSIPKQVSSNSKEPVVTSALPLPPSLLFPRVEGLQRPDSRRSIQHPVYTPTKYNIGTPNIGPFLTVLLNKLEGMQQNTLYVNFLLTGLLTRLSCYPQPLLRSFLLNHSLVFQPTVKSLFQVLGSVKHKVDCYSYTVDNFDQMLLKA</sequence>
<gene>
    <name evidence="4" type="ORF">OFUS_LOCUS3723</name>
</gene>
<keyword evidence="5" id="KW-1185">Reference proteome</keyword>
<dbReference type="OrthoDB" id="6287422at2759"/>
<evidence type="ECO:0000259" key="3">
    <source>
        <dbReference type="Pfam" id="PF19314"/>
    </source>
</evidence>
<evidence type="ECO:0000256" key="2">
    <source>
        <dbReference type="SAM" id="MobiDB-lite"/>
    </source>
</evidence>
<comment type="caution">
    <text evidence="4">The sequence shown here is derived from an EMBL/GenBank/DDBJ whole genome shotgun (WGS) entry which is preliminary data.</text>
</comment>
<proteinExistence type="inferred from homology"/>
<organism evidence="4 5">
    <name type="scientific">Owenia fusiformis</name>
    <name type="common">Polychaete worm</name>
    <dbReference type="NCBI Taxonomy" id="6347"/>
    <lineage>
        <taxon>Eukaryota</taxon>
        <taxon>Metazoa</taxon>
        <taxon>Spiralia</taxon>
        <taxon>Lophotrochozoa</taxon>
        <taxon>Annelida</taxon>
        <taxon>Polychaeta</taxon>
        <taxon>Sedentaria</taxon>
        <taxon>Canalipalpata</taxon>
        <taxon>Sabellida</taxon>
        <taxon>Oweniida</taxon>
        <taxon>Oweniidae</taxon>
        <taxon>Owenia</taxon>
    </lineage>
</organism>
<feature type="compositionally biased region" description="Polar residues" evidence="2">
    <location>
        <begin position="645"/>
        <end position="662"/>
    </location>
</feature>
<dbReference type="Proteomes" id="UP000749559">
    <property type="component" value="Unassembled WGS sequence"/>
</dbReference>
<feature type="region of interest" description="Disordered" evidence="2">
    <location>
        <begin position="493"/>
        <end position="525"/>
    </location>
</feature>
<dbReference type="PANTHER" id="PTHR21705:SF11">
    <property type="entry name" value="FHIP FAMILY PROTEIN CG3558"/>
    <property type="match status" value="1"/>
</dbReference>
<feature type="region of interest" description="Disordered" evidence="2">
    <location>
        <begin position="645"/>
        <end position="668"/>
    </location>
</feature>
<dbReference type="Pfam" id="PF19314">
    <property type="entry name" value="DUF5917"/>
    <property type="match status" value="1"/>
</dbReference>
<dbReference type="Pfam" id="PF10257">
    <property type="entry name" value="RAI16-like"/>
    <property type="match status" value="1"/>
</dbReference>
<dbReference type="PANTHER" id="PTHR21705">
    <property type="entry name" value="RAI16 PROTEIN-RELATED"/>
    <property type="match status" value="1"/>
</dbReference>
<evidence type="ECO:0000313" key="5">
    <source>
        <dbReference type="Proteomes" id="UP000749559"/>
    </source>
</evidence>
<dbReference type="InterPro" id="IPR045669">
    <property type="entry name" value="FHIP_C"/>
</dbReference>